<name>A0A7L5BVN8_9RHOB</name>
<evidence type="ECO:0000313" key="10">
    <source>
        <dbReference type="EMBL" id="QIE54266.1"/>
    </source>
</evidence>
<dbReference type="NCBIfam" id="TIGR00358">
    <property type="entry name" value="3_prime_RNase"/>
    <property type="match status" value="1"/>
</dbReference>
<feature type="compositionally biased region" description="Basic residues" evidence="8">
    <location>
        <begin position="722"/>
        <end position="744"/>
    </location>
</feature>
<evidence type="ECO:0000256" key="7">
    <source>
        <dbReference type="HAMAP-Rule" id="MF_01895"/>
    </source>
</evidence>
<organism evidence="10 11">
    <name type="scientific">Pikeienuella piscinae</name>
    <dbReference type="NCBI Taxonomy" id="2748098"/>
    <lineage>
        <taxon>Bacteria</taxon>
        <taxon>Pseudomonadati</taxon>
        <taxon>Pseudomonadota</taxon>
        <taxon>Alphaproteobacteria</taxon>
        <taxon>Rhodobacterales</taxon>
        <taxon>Paracoccaceae</taxon>
        <taxon>Pikeienuella</taxon>
    </lineage>
</organism>
<dbReference type="PROSITE" id="PS50126">
    <property type="entry name" value="S1"/>
    <property type="match status" value="1"/>
</dbReference>
<dbReference type="AlphaFoldDB" id="A0A7L5BVN8"/>
<dbReference type="SUPFAM" id="SSF50249">
    <property type="entry name" value="Nucleic acid-binding proteins"/>
    <property type="match status" value="2"/>
</dbReference>
<dbReference type="InterPro" id="IPR022966">
    <property type="entry name" value="RNase_II/R_CS"/>
</dbReference>
<dbReference type="Gene3D" id="2.40.50.140">
    <property type="entry name" value="Nucleic acid-binding proteins"/>
    <property type="match status" value="1"/>
</dbReference>
<keyword evidence="11" id="KW-1185">Reference proteome</keyword>
<keyword evidence="2 7" id="KW-0963">Cytoplasm</keyword>
<comment type="catalytic activity">
    <reaction evidence="1 7">
        <text>Exonucleolytic cleavage in the 3'- to 5'-direction to yield nucleoside 5'-phosphates.</text>
        <dbReference type="EC" id="3.1.13.1"/>
    </reaction>
</comment>
<dbReference type="GO" id="GO:0008859">
    <property type="term" value="F:exoribonuclease II activity"/>
    <property type="evidence" value="ECO:0007669"/>
    <property type="project" value="UniProtKB-UniRule"/>
</dbReference>
<gene>
    <name evidence="7 10" type="primary">rnr</name>
    <name evidence="10" type="ORF">G5B40_01685</name>
</gene>
<dbReference type="InterPro" id="IPR050180">
    <property type="entry name" value="RNR_Ribonuclease"/>
</dbReference>
<keyword evidence="5 7" id="KW-0269">Exonuclease</keyword>
<dbReference type="InterPro" id="IPR004476">
    <property type="entry name" value="RNase_II/RNase_R"/>
</dbReference>
<dbReference type="InterPro" id="IPR012340">
    <property type="entry name" value="NA-bd_OB-fold"/>
</dbReference>
<dbReference type="GO" id="GO:0006402">
    <property type="term" value="P:mRNA catabolic process"/>
    <property type="evidence" value="ECO:0007669"/>
    <property type="project" value="TreeGrafter"/>
</dbReference>
<dbReference type="GO" id="GO:0003723">
    <property type="term" value="F:RNA binding"/>
    <property type="evidence" value="ECO:0007669"/>
    <property type="project" value="UniProtKB-UniRule"/>
</dbReference>
<evidence type="ECO:0000256" key="3">
    <source>
        <dbReference type="ARBA" id="ARBA00022722"/>
    </source>
</evidence>
<dbReference type="InterPro" id="IPR040476">
    <property type="entry name" value="CSD2"/>
</dbReference>
<comment type="function">
    <text evidence="7">3'-5' exoribonuclease that releases 5'-nucleoside monophosphates and is involved in maturation of structured RNAs.</text>
</comment>
<evidence type="ECO:0000256" key="1">
    <source>
        <dbReference type="ARBA" id="ARBA00001849"/>
    </source>
</evidence>
<keyword evidence="4 7" id="KW-0378">Hydrolase</keyword>
<feature type="domain" description="S1 motif" evidence="9">
    <location>
        <begin position="624"/>
        <end position="705"/>
    </location>
</feature>
<evidence type="ECO:0000256" key="5">
    <source>
        <dbReference type="ARBA" id="ARBA00022839"/>
    </source>
</evidence>
<dbReference type="SMART" id="SM00316">
    <property type="entry name" value="S1"/>
    <property type="match status" value="1"/>
</dbReference>
<dbReference type="KEGG" id="hdh:G5B40_01685"/>
<dbReference type="NCBIfam" id="TIGR02063">
    <property type="entry name" value="RNase_R"/>
    <property type="match status" value="1"/>
</dbReference>
<keyword evidence="6 7" id="KW-0694">RNA-binding</keyword>
<dbReference type="Proteomes" id="UP000503336">
    <property type="component" value="Chromosome"/>
</dbReference>
<dbReference type="InterPro" id="IPR011805">
    <property type="entry name" value="RNase_R"/>
</dbReference>
<feature type="region of interest" description="Disordered" evidence="8">
    <location>
        <begin position="713"/>
        <end position="744"/>
    </location>
</feature>
<dbReference type="Pfam" id="PF17876">
    <property type="entry name" value="CSD2"/>
    <property type="match status" value="1"/>
</dbReference>
<dbReference type="CDD" id="cd04471">
    <property type="entry name" value="S1_RNase_R"/>
    <property type="match status" value="1"/>
</dbReference>
<dbReference type="PANTHER" id="PTHR23355">
    <property type="entry name" value="RIBONUCLEASE"/>
    <property type="match status" value="1"/>
</dbReference>
<comment type="similarity">
    <text evidence="7">Belongs to the RNR ribonuclease family. RNase R subfamily.</text>
</comment>
<accession>A0A7L5BVN8</accession>
<dbReference type="HAMAP" id="MF_01895">
    <property type="entry name" value="RNase_R"/>
    <property type="match status" value="1"/>
</dbReference>
<dbReference type="EMBL" id="CP049056">
    <property type="protein sequence ID" value="QIE54266.1"/>
    <property type="molecule type" value="Genomic_DNA"/>
</dbReference>
<dbReference type="SMART" id="SM00955">
    <property type="entry name" value="RNB"/>
    <property type="match status" value="1"/>
</dbReference>
<dbReference type="InterPro" id="IPR003029">
    <property type="entry name" value="S1_domain"/>
</dbReference>
<comment type="subcellular location">
    <subcellularLocation>
        <location evidence="7">Cytoplasm</location>
    </subcellularLocation>
</comment>
<proteinExistence type="inferred from homology"/>
<evidence type="ECO:0000256" key="6">
    <source>
        <dbReference type="ARBA" id="ARBA00022884"/>
    </source>
</evidence>
<dbReference type="GO" id="GO:0005829">
    <property type="term" value="C:cytosol"/>
    <property type="evidence" value="ECO:0007669"/>
    <property type="project" value="TreeGrafter"/>
</dbReference>
<keyword evidence="3 7" id="KW-0540">Nuclease</keyword>
<protein>
    <recommendedName>
        <fullName evidence="7">Ribonuclease R</fullName>
        <shortName evidence="7">RNase R</shortName>
        <ecNumber evidence="7">3.1.13.1</ecNumber>
    </recommendedName>
</protein>
<dbReference type="EC" id="3.1.13.1" evidence="7"/>
<evidence type="ECO:0000256" key="2">
    <source>
        <dbReference type="ARBA" id="ARBA00022490"/>
    </source>
</evidence>
<evidence type="ECO:0000259" key="9">
    <source>
        <dbReference type="PROSITE" id="PS50126"/>
    </source>
</evidence>
<dbReference type="Pfam" id="PF00773">
    <property type="entry name" value="RNB"/>
    <property type="match status" value="1"/>
</dbReference>
<dbReference type="InterPro" id="IPR001900">
    <property type="entry name" value="RNase_II/R"/>
</dbReference>
<dbReference type="Pfam" id="PF00575">
    <property type="entry name" value="S1"/>
    <property type="match status" value="1"/>
</dbReference>
<reference evidence="10 11" key="1">
    <citation type="submission" date="2020-02" db="EMBL/GenBank/DDBJ databases">
        <title>complete genome sequence of Rhodobacteraceae bacterium.</title>
        <authorList>
            <person name="Park J."/>
            <person name="Kim Y.-S."/>
            <person name="Kim K.-H."/>
        </authorList>
    </citation>
    <scope>NUCLEOTIDE SEQUENCE [LARGE SCALE GENOMIC DNA]</scope>
    <source>
        <strain evidence="10 11">RR4-56</strain>
    </source>
</reference>
<evidence type="ECO:0000313" key="11">
    <source>
        <dbReference type="Proteomes" id="UP000503336"/>
    </source>
</evidence>
<dbReference type="PROSITE" id="PS01175">
    <property type="entry name" value="RIBONUCLEASE_II"/>
    <property type="match status" value="1"/>
</dbReference>
<evidence type="ECO:0000256" key="4">
    <source>
        <dbReference type="ARBA" id="ARBA00022801"/>
    </source>
</evidence>
<evidence type="ECO:0000256" key="8">
    <source>
        <dbReference type="SAM" id="MobiDB-lite"/>
    </source>
</evidence>
<sequence length="744" mass="81634">MKDIPTKNEILDWVRDNPGRASKRDIARAFNIKGAGRIELKRMIREMRDEGVLKKGGRKTFRGDGALPPVGMLSVIGTGDGGDLFAKPESWEDETPPPRIIVVEKKGDPALTRGDRLLARLIASQTEDGLYEARMIRKIAGGARRALGIYRAEDGEGRLVPIDRKQDEMILVDSDDARDGELVEVETLPGPRFGLRRAKVVERLGDPGAARSVSLIAVHAHGIPTEFPEAALREAEAAKPVRGLKGREDLRHLPLITIDPADARDHDDAVCAEPDPDREDGWVVWVAIADVAHYVRPGSALDREARKRGNSTYFPDRVVPMLPDSLSGDLCSLHEGADRPCIAARMVLGPDGGMRGHSFHRGLMRSPAALTYERVQAAMDGAPDEGIAPLVESVLKPLYGAFKAAWLARERRAPLHLELPERRIELSETGEVTAVRVRERLAAHKLIEEFMILANVAAAETLEKKRRPFLYRAHEEPNPLKLDALRTLAEEAGYRLAKGQVLQTRHLNALLDAAAGTPDAELINLSVLRSQTQAYYAPENFGHFGLSLRSYAHFTSPIRRYADLIVHRALIAAHGWGDDGQTMEEAADLGGIAEHISMTERRSMDAERDTVDRYLSAYLADRIGAEFDGRVSGVARFGLFVKLDESGADGLVPISSLGAEYFRYDEARAALVGEKTGKTITMGARARVRLAEAAPLTGGLLFELLDAEGFGKPARAASRGGAPKRRLGQARAKRAKLAKKTRRR</sequence>
<dbReference type="RefSeq" id="WP_165094251.1">
    <property type="nucleotide sequence ID" value="NZ_CP049056.1"/>
</dbReference>
<dbReference type="PANTHER" id="PTHR23355:SF9">
    <property type="entry name" value="DIS3-LIKE EXONUCLEASE 2"/>
    <property type="match status" value="1"/>
</dbReference>